<dbReference type="KEGG" id="lst:LSS_07889"/>
<dbReference type="AlphaFoldDB" id="K8YCJ6"/>
<organism evidence="1 2">
    <name type="scientific">Leptospira santarosai serovar Shermani str. LT 821</name>
    <dbReference type="NCBI Taxonomy" id="758847"/>
    <lineage>
        <taxon>Bacteria</taxon>
        <taxon>Pseudomonadati</taxon>
        <taxon>Spirochaetota</taxon>
        <taxon>Spirochaetia</taxon>
        <taxon>Leptospirales</taxon>
        <taxon>Leptospiraceae</taxon>
        <taxon>Leptospira</taxon>
    </lineage>
</organism>
<name>K8YCJ6_9LEPT</name>
<sequence length="51" mass="6112">MVRNPGSNYNTGTFFSRILFLFEKIKRKFPTGILISYDRRNFFPKKITFGF</sequence>
<dbReference type="PATRIC" id="fig|758847.3.peg.1662"/>
<dbReference type="EMBL" id="CP006694">
    <property type="protein sequence ID" value="EKT87280.1"/>
    <property type="molecule type" value="Genomic_DNA"/>
</dbReference>
<reference evidence="1 2" key="2">
    <citation type="journal article" date="2014" name="Emerg. Microbes Infect.">
        <title>Potential impact on kidney infection: a whole-genome analysis of Leptospira santarosai serovar Shermani.</title>
        <authorList>
            <person name="Chou L.F."/>
            <person name="Chen T.W."/>
            <person name="Ko Y.C."/>
            <person name="Pan M.J."/>
            <person name="Tian Y.C."/>
            <person name="Chiu C.H."/>
            <person name="Tang P."/>
            <person name="Hung C.C."/>
            <person name="Yang C.W."/>
        </authorList>
    </citation>
    <scope>NUCLEOTIDE SEQUENCE</scope>
    <source>
        <strain evidence="1 2">LT 821</strain>
    </source>
</reference>
<accession>K8YCJ6</accession>
<evidence type="ECO:0000313" key="1">
    <source>
        <dbReference type="EMBL" id="EKT87280.1"/>
    </source>
</evidence>
<proteinExistence type="predicted"/>
<dbReference type="Proteomes" id="UP000035800">
    <property type="component" value="Chromosome I"/>
</dbReference>
<evidence type="ECO:0000313" key="2">
    <source>
        <dbReference type="Proteomes" id="UP000035800"/>
    </source>
</evidence>
<dbReference type="STRING" id="758847.LSS_07889"/>
<reference evidence="1 2" key="1">
    <citation type="journal article" date="2012" name="Gene">
        <title>Sequence of Leptospira santarosai serovar Shermani genome and prediction of virulence-associated genes.</title>
        <authorList>
            <person name="Chou L.F."/>
            <person name="Chen Y.T."/>
            <person name="Lu C.W."/>
            <person name="Ko Y.C."/>
            <person name="Tang C.Y."/>
            <person name="Pan M.J."/>
            <person name="Tian Y.C."/>
            <person name="Chiu C.H."/>
            <person name="Hung C.C."/>
            <person name="Yang C.W."/>
        </authorList>
    </citation>
    <scope>NUCLEOTIDE SEQUENCE [LARGE SCALE GENOMIC DNA]</scope>
    <source>
        <strain evidence="1">LT 821</strain>
    </source>
</reference>
<gene>
    <name evidence="1" type="ORF">LSS_07889</name>
</gene>
<protein>
    <submittedName>
        <fullName evidence="1">Uncharacterized protein</fullName>
    </submittedName>
</protein>